<accession>A0ABP0ELP2</accession>
<dbReference type="Proteomes" id="UP001497600">
    <property type="component" value="Chromosome G"/>
</dbReference>
<keyword evidence="3" id="KW-1185">Reference proteome</keyword>
<organism evidence="2 3">
    <name type="scientific">[Candida] anglica</name>
    <dbReference type="NCBI Taxonomy" id="148631"/>
    <lineage>
        <taxon>Eukaryota</taxon>
        <taxon>Fungi</taxon>
        <taxon>Dikarya</taxon>
        <taxon>Ascomycota</taxon>
        <taxon>Saccharomycotina</taxon>
        <taxon>Pichiomycetes</taxon>
        <taxon>Debaryomycetaceae</taxon>
        <taxon>Kurtzmaniella</taxon>
    </lineage>
</organism>
<dbReference type="EMBL" id="OZ004259">
    <property type="protein sequence ID" value="CAK7918454.1"/>
    <property type="molecule type" value="Genomic_DNA"/>
</dbReference>
<protein>
    <submittedName>
        <fullName evidence="2">Uncharacterized protein</fullName>
    </submittedName>
</protein>
<evidence type="ECO:0000313" key="2">
    <source>
        <dbReference type="EMBL" id="CAK7918454.1"/>
    </source>
</evidence>
<gene>
    <name evidence="2" type="ORF">CAAN4_G13300</name>
</gene>
<reference evidence="2 3" key="1">
    <citation type="submission" date="2024-01" db="EMBL/GenBank/DDBJ databases">
        <authorList>
            <consortium name="Genoscope - CEA"/>
            <person name="William W."/>
        </authorList>
    </citation>
    <scope>NUCLEOTIDE SEQUENCE [LARGE SCALE GENOMIC DNA]</scope>
    <source>
        <strain evidence="2 3">29B2s-10</strain>
    </source>
</reference>
<proteinExistence type="predicted"/>
<evidence type="ECO:0000256" key="1">
    <source>
        <dbReference type="SAM" id="MobiDB-lite"/>
    </source>
</evidence>
<feature type="region of interest" description="Disordered" evidence="1">
    <location>
        <begin position="63"/>
        <end position="98"/>
    </location>
</feature>
<evidence type="ECO:0000313" key="3">
    <source>
        <dbReference type="Proteomes" id="UP001497600"/>
    </source>
</evidence>
<sequence>MFRTAARSYSTGGPGFLSDLLARIEAIPEKGAAMKKVTGASSGQKSGRNLRVNLADHPLARFTDASPSHFGGSKRFDSGNRSKGFNNRSKDSQQRPKRYVKRTNVKMVKGKTFESKELVHGPYEPELNATLFHDRSSNINHSLTSRVASVTKEILLESKYPYKFPRQVIEAAPKEGNPFVLQNNYNADVSSEVLKQKLNATVKGKVVEIDLQENKIPKGLKNHAIFTKKNLMMNPDFNVETKQKVYNVVSGISPVSSLVEGCHWIKK</sequence>
<name>A0ABP0ELP2_9ASCO</name>